<keyword evidence="10" id="KW-1185">Reference proteome</keyword>
<dbReference type="Proteomes" id="UP000271889">
    <property type="component" value="Unassembled WGS sequence"/>
</dbReference>
<dbReference type="GO" id="GO:0045296">
    <property type="term" value="F:cadherin binding"/>
    <property type="evidence" value="ECO:0007669"/>
    <property type="project" value="TreeGrafter"/>
</dbReference>
<organism evidence="9 10">
    <name type="scientific">Cylicostephanus goldi</name>
    <name type="common">Nematode worm</name>
    <dbReference type="NCBI Taxonomy" id="71465"/>
    <lineage>
        <taxon>Eukaryota</taxon>
        <taxon>Metazoa</taxon>
        <taxon>Ecdysozoa</taxon>
        <taxon>Nematoda</taxon>
        <taxon>Chromadorea</taxon>
        <taxon>Rhabditida</taxon>
        <taxon>Rhabditina</taxon>
        <taxon>Rhabditomorpha</taxon>
        <taxon>Strongyloidea</taxon>
        <taxon>Strongylidae</taxon>
        <taxon>Cylicostephanus</taxon>
    </lineage>
</organism>
<reference evidence="9 10" key="1">
    <citation type="submission" date="2018-11" db="EMBL/GenBank/DDBJ databases">
        <authorList>
            <consortium name="Pathogen Informatics"/>
        </authorList>
    </citation>
    <scope>NUCLEOTIDE SEQUENCE [LARGE SCALE GENOMIC DNA]</scope>
</reference>
<feature type="domain" description="Cadherin" evidence="8">
    <location>
        <begin position="23"/>
        <end position="126"/>
    </location>
</feature>
<dbReference type="GO" id="GO:0034332">
    <property type="term" value="P:adherens junction organization"/>
    <property type="evidence" value="ECO:0007669"/>
    <property type="project" value="TreeGrafter"/>
</dbReference>
<accession>A0A3P6QJV7</accession>
<evidence type="ECO:0000313" key="9">
    <source>
        <dbReference type="EMBL" id="VDK46007.1"/>
    </source>
</evidence>
<feature type="compositionally biased region" description="Polar residues" evidence="6">
    <location>
        <begin position="232"/>
        <end position="245"/>
    </location>
</feature>
<dbReference type="GO" id="GO:0016342">
    <property type="term" value="C:catenin complex"/>
    <property type="evidence" value="ECO:0007669"/>
    <property type="project" value="TreeGrafter"/>
</dbReference>
<evidence type="ECO:0000313" key="10">
    <source>
        <dbReference type="Proteomes" id="UP000271889"/>
    </source>
</evidence>
<name>A0A3P6QJV7_CYLGO</name>
<feature type="region of interest" description="Disordered" evidence="6">
    <location>
        <begin position="165"/>
        <end position="245"/>
    </location>
</feature>
<dbReference type="PANTHER" id="PTHR24027:SF439">
    <property type="entry name" value="CADHERIN-RELATED FAMILY MEMBER 3"/>
    <property type="match status" value="1"/>
</dbReference>
<dbReference type="GO" id="GO:0007043">
    <property type="term" value="P:cell-cell junction assembly"/>
    <property type="evidence" value="ECO:0007669"/>
    <property type="project" value="TreeGrafter"/>
</dbReference>
<evidence type="ECO:0000256" key="1">
    <source>
        <dbReference type="ARBA" id="ARBA00004370"/>
    </source>
</evidence>
<dbReference type="GO" id="GO:0008013">
    <property type="term" value="F:beta-catenin binding"/>
    <property type="evidence" value="ECO:0007669"/>
    <property type="project" value="TreeGrafter"/>
</dbReference>
<dbReference type="PANTHER" id="PTHR24027">
    <property type="entry name" value="CADHERIN-23"/>
    <property type="match status" value="1"/>
</dbReference>
<feature type="non-terminal residue" evidence="9">
    <location>
        <position position="1"/>
    </location>
</feature>
<protein>
    <recommendedName>
        <fullName evidence="8">Cadherin domain-containing protein</fullName>
    </recommendedName>
</protein>
<dbReference type="GO" id="GO:0044331">
    <property type="term" value="P:cell-cell adhesion mediated by cadherin"/>
    <property type="evidence" value="ECO:0007669"/>
    <property type="project" value="TreeGrafter"/>
</dbReference>
<dbReference type="GO" id="GO:0016477">
    <property type="term" value="P:cell migration"/>
    <property type="evidence" value="ECO:0007669"/>
    <property type="project" value="TreeGrafter"/>
</dbReference>
<evidence type="ECO:0000259" key="8">
    <source>
        <dbReference type="PROSITE" id="PS50268"/>
    </source>
</evidence>
<keyword evidence="4 7" id="KW-0472">Membrane</keyword>
<dbReference type="OrthoDB" id="5812753at2759"/>
<dbReference type="Gene3D" id="2.60.40.60">
    <property type="entry name" value="Cadherins"/>
    <property type="match status" value="1"/>
</dbReference>
<evidence type="ECO:0000256" key="6">
    <source>
        <dbReference type="SAM" id="MobiDB-lite"/>
    </source>
</evidence>
<feature type="transmembrane region" description="Helical" evidence="7">
    <location>
        <begin position="133"/>
        <end position="156"/>
    </location>
</feature>
<evidence type="ECO:0000256" key="7">
    <source>
        <dbReference type="SAM" id="Phobius"/>
    </source>
</evidence>
<evidence type="ECO:0000256" key="5">
    <source>
        <dbReference type="PROSITE-ProRule" id="PRU00043"/>
    </source>
</evidence>
<dbReference type="InterPro" id="IPR002126">
    <property type="entry name" value="Cadherin-like_dom"/>
</dbReference>
<comment type="subcellular location">
    <subcellularLocation>
        <location evidence="1">Membrane</location>
    </subcellularLocation>
</comment>
<feature type="compositionally biased region" description="Low complexity" evidence="6">
    <location>
        <begin position="209"/>
        <end position="225"/>
    </location>
</feature>
<dbReference type="GO" id="GO:0005912">
    <property type="term" value="C:adherens junction"/>
    <property type="evidence" value="ECO:0007669"/>
    <property type="project" value="TreeGrafter"/>
</dbReference>
<dbReference type="PROSITE" id="PS50268">
    <property type="entry name" value="CADHERIN_2"/>
    <property type="match status" value="1"/>
</dbReference>
<keyword evidence="7" id="KW-0812">Transmembrane</keyword>
<proteinExistence type="predicted"/>
<gene>
    <name evidence="9" type="ORF">CGOC_LOCUS645</name>
</gene>
<dbReference type="GO" id="GO:0000902">
    <property type="term" value="P:cell morphogenesis"/>
    <property type="evidence" value="ECO:0007669"/>
    <property type="project" value="TreeGrafter"/>
</dbReference>
<keyword evidence="3 5" id="KW-0106">Calcium</keyword>
<keyword evidence="7" id="KW-1133">Transmembrane helix</keyword>
<evidence type="ECO:0000256" key="3">
    <source>
        <dbReference type="ARBA" id="ARBA00022837"/>
    </source>
</evidence>
<keyword evidence="2" id="KW-0677">Repeat</keyword>
<dbReference type="GO" id="GO:0005509">
    <property type="term" value="F:calcium ion binding"/>
    <property type="evidence" value="ECO:0007669"/>
    <property type="project" value="UniProtKB-UniRule"/>
</dbReference>
<sequence>GRSAVVSLEFLVLPVDEYPPVFSQSSYTFQVPLDADIGAIIGEVRAVDADGGVHGVPSYRIEPSNALVMVEEKSGLLTLRSRPDKRRNHTIEQINVIASSSDTQQTKATVYLEIGDYPLHTATSTFSSNIFKIGAIATAVLFVLMICLLGCCLFGYKRSKPKEVDSPRKQVYSISKTRAKERRESNGITRMACSPKPALPSNIPPPNPSMSSSASSNSGLRNSLLSHREAASTRSQPDSGIDQDTVSVNSSVTEYLISIGVNPNPLQTRPRYRRPETVDSALNDYIYARVEDILPPGPVSLTENVEQLEGLYKYTQSRHPAPTFQPLTEIFDELEEIQREQGKKREREYIQVEI</sequence>
<dbReference type="CDD" id="cd11304">
    <property type="entry name" value="Cadherin_repeat"/>
    <property type="match status" value="1"/>
</dbReference>
<dbReference type="InterPro" id="IPR039808">
    <property type="entry name" value="Cadherin"/>
</dbReference>
<dbReference type="SUPFAM" id="SSF49313">
    <property type="entry name" value="Cadherin-like"/>
    <property type="match status" value="1"/>
</dbReference>
<evidence type="ECO:0000256" key="2">
    <source>
        <dbReference type="ARBA" id="ARBA00022737"/>
    </source>
</evidence>
<dbReference type="GO" id="GO:0007156">
    <property type="term" value="P:homophilic cell adhesion via plasma membrane adhesion molecules"/>
    <property type="evidence" value="ECO:0007669"/>
    <property type="project" value="InterPro"/>
</dbReference>
<dbReference type="EMBL" id="UYRV01000980">
    <property type="protein sequence ID" value="VDK46007.1"/>
    <property type="molecule type" value="Genomic_DNA"/>
</dbReference>
<dbReference type="AlphaFoldDB" id="A0A3P6QJV7"/>
<evidence type="ECO:0000256" key="4">
    <source>
        <dbReference type="ARBA" id="ARBA00023136"/>
    </source>
</evidence>
<dbReference type="GO" id="GO:0016339">
    <property type="term" value="P:calcium-dependent cell-cell adhesion via plasma membrane cell adhesion molecules"/>
    <property type="evidence" value="ECO:0007669"/>
    <property type="project" value="TreeGrafter"/>
</dbReference>
<dbReference type="InterPro" id="IPR015919">
    <property type="entry name" value="Cadherin-like_sf"/>
</dbReference>